<dbReference type="InterPro" id="IPR001789">
    <property type="entry name" value="Sig_transdc_resp-reg_receiver"/>
</dbReference>
<feature type="domain" description="Response regulatory" evidence="2">
    <location>
        <begin position="2"/>
        <end position="118"/>
    </location>
</feature>
<dbReference type="InterPro" id="IPR052048">
    <property type="entry name" value="ST_Response_Regulator"/>
</dbReference>
<dbReference type="InterPro" id="IPR013972">
    <property type="entry name" value="YcbB"/>
</dbReference>
<proteinExistence type="predicted"/>
<dbReference type="Pfam" id="PF00072">
    <property type="entry name" value="Response_reg"/>
    <property type="match status" value="1"/>
</dbReference>
<name>A0A6L3V6B4_9BACI</name>
<dbReference type="GO" id="GO:0000160">
    <property type="term" value="P:phosphorelay signal transduction system"/>
    <property type="evidence" value="ECO:0007669"/>
    <property type="project" value="InterPro"/>
</dbReference>
<dbReference type="OrthoDB" id="1684633at2"/>
<organism evidence="3 4">
    <name type="scientific">Cytobacillus depressus</name>
    <dbReference type="NCBI Taxonomy" id="1602942"/>
    <lineage>
        <taxon>Bacteria</taxon>
        <taxon>Bacillati</taxon>
        <taxon>Bacillota</taxon>
        <taxon>Bacilli</taxon>
        <taxon>Bacillales</taxon>
        <taxon>Bacillaceae</taxon>
        <taxon>Cytobacillus</taxon>
    </lineage>
</organism>
<evidence type="ECO:0000313" key="3">
    <source>
        <dbReference type="EMBL" id="KAB2336012.1"/>
    </source>
</evidence>
<evidence type="ECO:0000313" key="4">
    <source>
        <dbReference type="Proteomes" id="UP000481030"/>
    </source>
</evidence>
<dbReference type="Gene3D" id="3.40.50.2300">
    <property type="match status" value="1"/>
</dbReference>
<accession>A0A6L3V6B4</accession>
<comment type="caution">
    <text evidence="3">The sequence shown here is derived from an EMBL/GenBank/DDBJ whole genome shotgun (WGS) entry which is preliminary data.</text>
</comment>
<evidence type="ECO:0000259" key="2">
    <source>
        <dbReference type="PROSITE" id="PS50110"/>
    </source>
</evidence>
<feature type="modified residue" description="4-aspartylphosphate" evidence="1">
    <location>
        <position position="53"/>
    </location>
</feature>
<dbReference type="PANTHER" id="PTHR43228:SF8">
    <property type="entry name" value="TRANSCRIPTIONAL REGULATORY PROTEIN GLNL"/>
    <property type="match status" value="1"/>
</dbReference>
<sequence length="297" mass="34048">MRYFIIDDDKASRSMLKKIIVEGELGHVIGEAESGQKALQLILSTQPDFVLIDFLMPELDGIETIEQLRKEGFHGQFIMISQVVNKEMVGEAYEKGVEFFIHKPINRVEVHSILKKTAEQFHLKQSLLTIRESLAHIESAKMAKKQPSVKEVVLAILNDMGIIGETGSGDMVLMMEFLMKQKNSSALLPPLKDLYEAVALSNHADPAQMKKEMKSIEQRIRRAIIAALNNLASLGIFDYTNPKFEYYAPRFFDFQEIRMRMREMETDSKEAMKVKINIKKFLQVLYVETLDKFNQPS</sequence>
<dbReference type="EMBL" id="WBOS01000004">
    <property type="protein sequence ID" value="KAB2336012.1"/>
    <property type="molecule type" value="Genomic_DNA"/>
</dbReference>
<dbReference type="SUPFAM" id="SSF52172">
    <property type="entry name" value="CheY-like"/>
    <property type="match status" value="1"/>
</dbReference>
<dbReference type="Pfam" id="PF08664">
    <property type="entry name" value="YcbB"/>
    <property type="match status" value="1"/>
</dbReference>
<gene>
    <name evidence="3" type="ORF">F7731_10865</name>
</gene>
<dbReference type="AlphaFoldDB" id="A0A6L3V6B4"/>
<dbReference type="PROSITE" id="PS50110">
    <property type="entry name" value="RESPONSE_REGULATORY"/>
    <property type="match status" value="1"/>
</dbReference>
<keyword evidence="1" id="KW-0597">Phosphoprotein</keyword>
<dbReference type="RefSeq" id="WP_151534813.1">
    <property type="nucleotide sequence ID" value="NZ_WBOS01000004.1"/>
</dbReference>
<dbReference type="PANTHER" id="PTHR43228">
    <property type="entry name" value="TWO-COMPONENT RESPONSE REGULATOR"/>
    <property type="match status" value="1"/>
</dbReference>
<reference evidence="3 4" key="1">
    <citation type="journal article" date="2016" name="Antonie Van Leeuwenhoek">
        <title>Bacillus depressus sp. nov., isolated from soil of a sunflower field.</title>
        <authorList>
            <person name="Wei X."/>
            <person name="Xin D."/>
            <person name="Xin Y."/>
            <person name="Zhang H."/>
            <person name="Wang T."/>
            <person name="Zhang J."/>
        </authorList>
    </citation>
    <scope>NUCLEOTIDE SEQUENCE [LARGE SCALE GENOMIC DNA]</scope>
    <source>
        <strain evidence="3 4">BZ1</strain>
    </source>
</reference>
<dbReference type="InterPro" id="IPR011006">
    <property type="entry name" value="CheY-like_superfamily"/>
</dbReference>
<dbReference type="Proteomes" id="UP000481030">
    <property type="component" value="Unassembled WGS sequence"/>
</dbReference>
<evidence type="ECO:0000256" key="1">
    <source>
        <dbReference type="PROSITE-ProRule" id="PRU00169"/>
    </source>
</evidence>
<protein>
    <submittedName>
        <fullName evidence="3">Response regulator</fullName>
    </submittedName>
</protein>
<keyword evidence="4" id="KW-1185">Reference proteome</keyword>
<dbReference type="SMART" id="SM00448">
    <property type="entry name" value="REC"/>
    <property type="match status" value="1"/>
</dbReference>